<keyword evidence="3" id="KW-0378">Hydrolase</keyword>
<evidence type="ECO:0000256" key="6">
    <source>
        <dbReference type="ARBA" id="ARBA00050943"/>
    </source>
</evidence>
<dbReference type="InterPro" id="IPR029069">
    <property type="entry name" value="HotDog_dom_sf"/>
</dbReference>
<dbReference type="Pfam" id="PF13622">
    <property type="entry name" value="4HBT_3"/>
    <property type="match status" value="1"/>
</dbReference>
<evidence type="ECO:0000256" key="5">
    <source>
        <dbReference type="ARBA" id="ARBA00038894"/>
    </source>
</evidence>
<protein>
    <recommendedName>
        <fullName evidence="7">Acyl-CoA thioesterase 2</fullName>
        <ecNumber evidence="5">3.1.2.20</ecNumber>
    </recommendedName>
    <alternativeName>
        <fullName evidence="8">Thioesterase II</fullName>
    </alternativeName>
</protein>
<dbReference type="Pfam" id="PF02551">
    <property type="entry name" value="Acyl_CoA_thio"/>
    <property type="match status" value="1"/>
</dbReference>
<dbReference type="InterPro" id="IPR003703">
    <property type="entry name" value="Acyl_CoA_thio"/>
</dbReference>
<evidence type="ECO:0000256" key="1">
    <source>
        <dbReference type="ARBA" id="ARBA00006538"/>
    </source>
</evidence>
<dbReference type="FunFam" id="2.40.160.210:FF:000001">
    <property type="entry name" value="Acyl-CoA thioesterase II"/>
    <property type="match status" value="1"/>
</dbReference>
<dbReference type="RefSeq" id="WP_122854845.1">
    <property type="nucleotide sequence ID" value="NZ_JBIUWL010000001.1"/>
</dbReference>
<organism evidence="11 12">
    <name type="scientific">Pseudomonas helmanticensis</name>
    <dbReference type="NCBI Taxonomy" id="1471381"/>
    <lineage>
        <taxon>Bacteria</taxon>
        <taxon>Pseudomonadati</taxon>
        <taxon>Pseudomonadota</taxon>
        <taxon>Gammaproteobacteria</taxon>
        <taxon>Pseudomonadales</taxon>
        <taxon>Pseudomonadaceae</taxon>
        <taxon>Pseudomonas</taxon>
    </lineage>
</organism>
<dbReference type="CDD" id="cd03444">
    <property type="entry name" value="Thioesterase_II_repeat1"/>
    <property type="match status" value="1"/>
</dbReference>
<dbReference type="GO" id="GO:0006637">
    <property type="term" value="P:acyl-CoA metabolic process"/>
    <property type="evidence" value="ECO:0007669"/>
    <property type="project" value="InterPro"/>
</dbReference>
<feature type="domain" description="Acyl-CoA thioesterase 2 C-terminal" evidence="9">
    <location>
        <begin position="177"/>
        <end position="280"/>
    </location>
</feature>
<evidence type="ECO:0000259" key="9">
    <source>
        <dbReference type="Pfam" id="PF02551"/>
    </source>
</evidence>
<dbReference type="CDD" id="cd03445">
    <property type="entry name" value="Thioesterase_II_repeat2"/>
    <property type="match status" value="1"/>
</dbReference>
<dbReference type="Gene3D" id="2.40.160.210">
    <property type="entry name" value="Acyl-CoA thioesterase, double hotdog domain"/>
    <property type="match status" value="1"/>
</dbReference>
<accession>A0A4R7VJC7</accession>
<dbReference type="InterPro" id="IPR025652">
    <property type="entry name" value="TesB_C"/>
</dbReference>
<dbReference type="InterPro" id="IPR042171">
    <property type="entry name" value="Acyl-CoA_hotdog"/>
</dbReference>
<dbReference type="GO" id="GO:0009062">
    <property type="term" value="P:fatty acid catabolic process"/>
    <property type="evidence" value="ECO:0007669"/>
    <property type="project" value="TreeGrafter"/>
</dbReference>
<proteinExistence type="inferred from homology"/>
<dbReference type="Proteomes" id="UP000295804">
    <property type="component" value="Unassembled WGS sequence"/>
</dbReference>
<gene>
    <name evidence="11" type="ORF">EDF87_104178</name>
</gene>
<evidence type="ECO:0000256" key="4">
    <source>
        <dbReference type="ARBA" id="ARBA00023098"/>
    </source>
</evidence>
<dbReference type="PANTHER" id="PTHR11066:SF34">
    <property type="entry name" value="ACYL-COENZYME A THIOESTERASE 8"/>
    <property type="match status" value="1"/>
</dbReference>
<dbReference type="InterPro" id="IPR049449">
    <property type="entry name" value="TesB_ACOT8-like_N"/>
</dbReference>
<comment type="subunit">
    <text evidence="2">Homotetramer.</text>
</comment>
<evidence type="ECO:0000256" key="2">
    <source>
        <dbReference type="ARBA" id="ARBA00011881"/>
    </source>
</evidence>
<dbReference type="SUPFAM" id="SSF54637">
    <property type="entry name" value="Thioesterase/thiol ester dehydrase-isomerase"/>
    <property type="match status" value="2"/>
</dbReference>
<dbReference type="AlphaFoldDB" id="A0A4R7VJC7"/>
<evidence type="ECO:0000259" key="10">
    <source>
        <dbReference type="Pfam" id="PF13622"/>
    </source>
</evidence>
<comment type="similarity">
    <text evidence="1">Belongs to the C/M/P thioester hydrolase family.</text>
</comment>
<comment type="caution">
    <text evidence="11">The sequence shown here is derived from an EMBL/GenBank/DDBJ whole genome shotgun (WGS) entry which is preliminary data.</text>
</comment>
<keyword evidence="4" id="KW-0443">Lipid metabolism</keyword>
<evidence type="ECO:0000256" key="8">
    <source>
        <dbReference type="ARBA" id="ARBA00079653"/>
    </source>
</evidence>
<evidence type="ECO:0000313" key="12">
    <source>
        <dbReference type="Proteomes" id="UP000295804"/>
    </source>
</evidence>
<dbReference type="GO" id="GO:0047617">
    <property type="term" value="F:fatty acyl-CoA hydrolase activity"/>
    <property type="evidence" value="ECO:0007669"/>
    <property type="project" value="UniProtKB-EC"/>
</dbReference>
<name>A0A4R7VJC7_9PSED</name>
<sequence>MSTPAEQLFSIFALEEVEANVFIGQSQDLRLPQLFGGQVLGQAAMAMTRTVSPEKRLHSLHGYFVRPGRTNAPVMYEVDQVQDGRGFSRRRVTARQDSKIIFIGDASFQIAEIGLHHQLPSPVVPFPETLPTELELLQGDDSLVAAIRSRYEVAEAIEIRPVDLIDPSNPLKRKPCKRFWFRVGNVPTRDTDVHRSMLAYASDIALLITSLLPHGVSDMQPDMRVASLDHALWFHADCFVDEWLLYSMDSPWSGAGRGLSRGSIHDRSGKLIASVMQEGLIRKTA</sequence>
<dbReference type="EMBL" id="SOCQ01000004">
    <property type="protein sequence ID" value="TDV49532.1"/>
    <property type="molecule type" value="Genomic_DNA"/>
</dbReference>
<feature type="domain" description="Acyl-CoA thioesterase-like N-terminal HotDog" evidence="10">
    <location>
        <begin position="34"/>
        <end position="109"/>
    </location>
</feature>
<dbReference type="GO" id="GO:0005829">
    <property type="term" value="C:cytosol"/>
    <property type="evidence" value="ECO:0007669"/>
    <property type="project" value="TreeGrafter"/>
</dbReference>
<dbReference type="PANTHER" id="PTHR11066">
    <property type="entry name" value="ACYL-COA THIOESTERASE"/>
    <property type="match status" value="1"/>
</dbReference>
<evidence type="ECO:0000313" key="11">
    <source>
        <dbReference type="EMBL" id="TDV49532.1"/>
    </source>
</evidence>
<evidence type="ECO:0000256" key="7">
    <source>
        <dbReference type="ARBA" id="ARBA00071120"/>
    </source>
</evidence>
<evidence type="ECO:0000256" key="3">
    <source>
        <dbReference type="ARBA" id="ARBA00022801"/>
    </source>
</evidence>
<dbReference type="EC" id="3.1.2.20" evidence="5"/>
<reference evidence="11 12" key="1">
    <citation type="submission" date="2019-03" db="EMBL/GenBank/DDBJ databases">
        <title>Genomic analyses of the natural microbiome of Caenorhabditis elegans.</title>
        <authorList>
            <person name="Samuel B."/>
        </authorList>
    </citation>
    <scope>NUCLEOTIDE SEQUENCE [LARGE SCALE GENOMIC DNA]</scope>
    <source>
        <strain evidence="11 12">BIGb0525</strain>
    </source>
</reference>
<comment type="catalytic activity">
    <reaction evidence="6">
        <text>a fatty acyl-CoA + H2O = a fatty acid + CoA + H(+)</text>
        <dbReference type="Rhea" id="RHEA:16781"/>
        <dbReference type="ChEBI" id="CHEBI:15377"/>
        <dbReference type="ChEBI" id="CHEBI:15378"/>
        <dbReference type="ChEBI" id="CHEBI:28868"/>
        <dbReference type="ChEBI" id="CHEBI:57287"/>
        <dbReference type="ChEBI" id="CHEBI:77636"/>
        <dbReference type="EC" id="3.1.2.20"/>
    </reaction>
    <physiologicalReaction direction="left-to-right" evidence="6">
        <dbReference type="Rhea" id="RHEA:16782"/>
    </physiologicalReaction>
</comment>